<reference evidence="6 7" key="1">
    <citation type="journal article" date="2018" name="Cell">
        <title>The Chara Genome: Secondary Complexity and Implications for Plant Terrestrialization.</title>
        <authorList>
            <person name="Nishiyama T."/>
            <person name="Sakayama H."/>
            <person name="Vries J.D."/>
            <person name="Buschmann H."/>
            <person name="Saint-Marcoux D."/>
            <person name="Ullrich K.K."/>
            <person name="Haas F.B."/>
            <person name="Vanderstraeten L."/>
            <person name="Becker D."/>
            <person name="Lang D."/>
            <person name="Vosolsobe S."/>
            <person name="Rombauts S."/>
            <person name="Wilhelmsson P.K.I."/>
            <person name="Janitza P."/>
            <person name="Kern R."/>
            <person name="Heyl A."/>
            <person name="Rumpler F."/>
            <person name="Villalobos L.I.A.C."/>
            <person name="Clay J.M."/>
            <person name="Skokan R."/>
            <person name="Toyoda A."/>
            <person name="Suzuki Y."/>
            <person name="Kagoshima H."/>
            <person name="Schijlen E."/>
            <person name="Tajeshwar N."/>
            <person name="Catarino B."/>
            <person name="Hetherington A.J."/>
            <person name="Saltykova A."/>
            <person name="Bonnot C."/>
            <person name="Breuninger H."/>
            <person name="Symeonidi A."/>
            <person name="Radhakrishnan G.V."/>
            <person name="Van Nieuwerburgh F."/>
            <person name="Deforce D."/>
            <person name="Chang C."/>
            <person name="Karol K.G."/>
            <person name="Hedrich R."/>
            <person name="Ulvskov P."/>
            <person name="Glockner G."/>
            <person name="Delwiche C.F."/>
            <person name="Petrasek J."/>
            <person name="Van de Peer Y."/>
            <person name="Friml J."/>
            <person name="Beilby M."/>
            <person name="Dolan L."/>
            <person name="Kohara Y."/>
            <person name="Sugano S."/>
            <person name="Fujiyama A."/>
            <person name="Delaux P.-M."/>
            <person name="Quint M."/>
            <person name="TheiBen G."/>
            <person name="Hagemann M."/>
            <person name="Harholt J."/>
            <person name="Dunand C."/>
            <person name="Zachgo S."/>
            <person name="Langdale J."/>
            <person name="Maumus F."/>
            <person name="Straeten D.V.D."/>
            <person name="Gould S.B."/>
            <person name="Rensing S.A."/>
        </authorList>
    </citation>
    <scope>NUCLEOTIDE SEQUENCE [LARGE SCALE GENOMIC DNA]</scope>
    <source>
        <strain evidence="6 7">S276</strain>
    </source>
</reference>
<name>A0A388KIT0_CHABU</name>
<evidence type="ECO:0000256" key="1">
    <source>
        <dbReference type="ARBA" id="ARBA00022737"/>
    </source>
</evidence>
<dbReference type="InterPro" id="IPR002110">
    <property type="entry name" value="Ankyrin_rpt"/>
</dbReference>
<dbReference type="OrthoDB" id="341259at2759"/>
<dbReference type="CDD" id="cd00024">
    <property type="entry name" value="CD_CSD"/>
    <property type="match status" value="1"/>
</dbReference>
<dbReference type="SUPFAM" id="SSF48403">
    <property type="entry name" value="Ankyrin repeat"/>
    <property type="match status" value="1"/>
</dbReference>
<dbReference type="PROSITE" id="PS50297">
    <property type="entry name" value="ANK_REP_REGION"/>
    <property type="match status" value="2"/>
</dbReference>
<feature type="region of interest" description="Disordered" evidence="4">
    <location>
        <begin position="116"/>
        <end position="166"/>
    </location>
</feature>
<dbReference type="SMART" id="SM00298">
    <property type="entry name" value="CHROMO"/>
    <property type="match status" value="3"/>
</dbReference>
<feature type="repeat" description="ANK" evidence="3">
    <location>
        <begin position="249"/>
        <end position="281"/>
    </location>
</feature>
<evidence type="ECO:0000313" key="7">
    <source>
        <dbReference type="Proteomes" id="UP000265515"/>
    </source>
</evidence>
<dbReference type="PROSITE" id="PS50013">
    <property type="entry name" value="CHROMO_2"/>
    <property type="match status" value="3"/>
</dbReference>
<dbReference type="Pfam" id="PF12796">
    <property type="entry name" value="Ank_2"/>
    <property type="match status" value="1"/>
</dbReference>
<dbReference type="InterPro" id="IPR016197">
    <property type="entry name" value="Chromo-like_dom_sf"/>
</dbReference>
<keyword evidence="2 3" id="KW-0040">ANK repeat</keyword>
<dbReference type="PANTHER" id="PTHR24171">
    <property type="entry name" value="ANKYRIN REPEAT DOMAIN-CONTAINING PROTEIN 39-RELATED"/>
    <property type="match status" value="1"/>
</dbReference>
<dbReference type="STRING" id="69332.A0A388KIT0"/>
<evidence type="ECO:0000256" key="2">
    <source>
        <dbReference type="ARBA" id="ARBA00023043"/>
    </source>
</evidence>
<dbReference type="AlphaFoldDB" id="A0A388KIT0"/>
<keyword evidence="7" id="KW-1185">Reference proteome</keyword>
<dbReference type="Gene3D" id="2.40.50.40">
    <property type="match status" value="3"/>
</dbReference>
<feature type="domain" description="Chromo" evidence="5">
    <location>
        <begin position="359"/>
        <end position="395"/>
    </location>
</feature>
<evidence type="ECO:0000256" key="3">
    <source>
        <dbReference type="PROSITE-ProRule" id="PRU00023"/>
    </source>
</evidence>
<dbReference type="Pfam" id="PF00385">
    <property type="entry name" value="Chromo"/>
    <property type="match status" value="3"/>
</dbReference>
<dbReference type="PROSITE" id="PS50088">
    <property type="entry name" value="ANK_REPEAT"/>
    <property type="match status" value="2"/>
</dbReference>
<accession>A0A388KIT0</accession>
<evidence type="ECO:0000259" key="5">
    <source>
        <dbReference type="PROSITE" id="PS50013"/>
    </source>
</evidence>
<dbReference type="Gene3D" id="1.25.40.20">
    <property type="entry name" value="Ankyrin repeat-containing domain"/>
    <property type="match status" value="1"/>
</dbReference>
<comment type="caution">
    <text evidence="6">The sequence shown here is derived from an EMBL/GenBank/DDBJ whole genome shotgun (WGS) entry which is preliminary data.</text>
</comment>
<feature type="domain" description="Chromo" evidence="5">
    <location>
        <begin position="410"/>
        <end position="461"/>
    </location>
</feature>
<sequence length="461" mass="50107">MPPSAYGTSRSTAAFLPRGAAVKKSGLGLSFQHKCSAVSLRTGSSPLPKGAHGASCRQASPSGAMVSVARRGDDCWEAAVKQQAARPCCSSWVSDSSVSAAVSSAVRFHRRGGARWPSIPRQRGVAHVVGSSVQSVNEEEEEDREDEEDLEKDGDDDAGENKDEGQGAEAFGVVDCILASRVTEDGTKTEYLVKWMDDHPDSWEPAENVAMDISREFEIPWWEAARKADAAQLTDLLDQGRDVNAIDENQRTALHFAAGLGSEKAIRLLGSVGAAVDPHDKDGYTPLHIAAGYVHLTCVKALLELGADPEAIDNQGRSVLDLARQLLDRTPQANPMHFARRIALDQVVRALDEAIFEDVQVEQVLEKRIDGDGVVEYLVRWSDDSEDSWISAEDVGEDLIKDFESGLEYAVAEEVLDKRESDGRVEYLVKWADDDENTWEPAGNVSAEVIAEFEGKAATQS</sequence>
<feature type="domain" description="Chromo" evidence="5">
    <location>
        <begin position="172"/>
        <end position="209"/>
    </location>
</feature>
<dbReference type="InterPro" id="IPR023780">
    <property type="entry name" value="Chromo_domain"/>
</dbReference>
<dbReference type="Proteomes" id="UP000265515">
    <property type="component" value="Unassembled WGS sequence"/>
</dbReference>
<proteinExistence type="predicted"/>
<dbReference type="EMBL" id="BFEA01000123">
    <property type="protein sequence ID" value="GBG69960.1"/>
    <property type="molecule type" value="Genomic_DNA"/>
</dbReference>
<dbReference type="SMART" id="SM00248">
    <property type="entry name" value="ANK"/>
    <property type="match status" value="3"/>
</dbReference>
<feature type="compositionally biased region" description="Acidic residues" evidence="4">
    <location>
        <begin position="137"/>
        <end position="158"/>
    </location>
</feature>
<feature type="repeat" description="ANK" evidence="3">
    <location>
        <begin position="282"/>
        <end position="314"/>
    </location>
</feature>
<dbReference type="Gramene" id="GBG69960">
    <property type="protein sequence ID" value="GBG69960"/>
    <property type="gene ID" value="CBR_g4787"/>
</dbReference>
<keyword evidence="1" id="KW-0677">Repeat</keyword>
<evidence type="ECO:0000256" key="4">
    <source>
        <dbReference type="SAM" id="MobiDB-lite"/>
    </source>
</evidence>
<dbReference type="SUPFAM" id="SSF54160">
    <property type="entry name" value="Chromo domain-like"/>
    <property type="match status" value="3"/>
</dbReference>
<evidence type="ECO:0000313" key="6">
    <source>
        <dbReference type="EMBL" id="GBG69960.1"/>
    </source>
</evidence>
<gene>
    <name evidence="6" type="ORF">CBR_g4787</name>
</gene>
<organism evidence="6 7">
    <name type="scientific">Chara braunii</name>
    <name type="common">Braun's stonewort</name>
    <dbReference type="NCBI Taxonomy" id="69332"/>
    <lineage>
        <taxon>Eukaryota</taxon>
        <taxon>Viridiplantae</taxon>
        <taxon>Streptophyta</taxon>
        <taxon>Charophyceae</taxon>
        <taxon>Charales</taxon>
        <taxon>Characeae</taxon>
        <taxon>Chara</taxon>
    </lineage>
</organism>
<protein>
    <recommendedName>
        <fullName evidence="5">Chromo domain-containing protein</fullName>
    </recommendedName>
</protein>
<dbReference type="InterPro" id="IPR036770">
    <property type="entry name" value="Ankyrin_rpt-contain_sf"/>
</dbReference>
<dbReference type="InterPro" id="IPR000953">
    <property type="entry name" value="Chromo/chromo_shadow_dom"/>
</dbReference>